<gene>
    <name evidence="1" type="ORF">M413DRAFT_448982</name>
</gene>
<evidence type="ECO:0000313" key="1">
    <source>
        <dbReference type="EMBL" id="KIM36630.1"/>
    </source>
</evidence>
<reference evidence="2" key="2">
    <citation type="submission" date="2015-01" db="EMBL/GenBank/DDBJ databases">
        <title>Evolutionary Origins and Diversification of the Mycorrhizal Mutualists.</title>
        <authorList>
            <consortium name="DOE Joint Genome Institute"/>
            <consortium name="Mycorrhizal Genomics Consortium"/>
            <person name="Kohler A."/>
            <person name="Kuo A."/>
            <person name="Nagy L.G."/>
            <person name="Floudas D."/>
            <person name="Copeland A."/>
            <person name="Barry K.W."/>
            <person name="Cichocki N."/>
            <person name="Veneault-Fourrey C."/>
            <person name="LaButti K."/>
            <person name="Lindquist E.A."/>
            <person name="Lipzen A."/>
            <person name="Lundell T."/>
            <person name="Morin E."/>
            <person name="Murat C."/>
            <person name="Riley R."/>
            <person name="Ohm R."/>
            <person name="Sun H."/>
            <person name="Tunlid A."/>
            <person name="Henrissat B."/>
            <person name="Grigoriev I.V."/>
            <person name="Hibbett D.S."/>
            <person name="Martin F."/>
        </authorList>
    </citation>
    <scope>NUCLEOTIDE SEQUENCE [LARGE SCALE GENOMIC DNA]</scope>
    <source>
        <strain evidence="2">h7</strain>
    </source>
</reference>
<organism evidence="1 2">
    <name type="scientific">Hebeloma cylindrosporum</name>
    <dbReference type="NCBI Taxonomy" id="76867"/>
    <lineage>
        <taxon>Eukaryota</taxon>
        <taxon>Fungi</taxon>
        <taxon>Dikarya</taxon>
        <taxon>Basidiomycota</taxon>
        <taxon>Agaricomycotina</taxon>
        <taxon>Agaricomycetes</taxon>
        <taxon>Agaricomycetidae</taxon>
        <taxon>Agaricales</taxon>
        <taxon>Agaricineae</taxon>
        <taxon>Hymenogastraceae</taxon>
        <taxon>Hebeloma</taxon>
    </lineage>
</organism>
<sequence length="55" mass="6332">MHLEMHPRISMFPSDPFLATWHEKKSRNSSAPMRAQKSRAPALGSYVLKYGCEVR</sequence>
<name>A0A0C3BIX3_HEBCY</name>
<proteinExistence type="predicted"/>
<reference evidence="1 2" key="1">
    <citation type="submission" date="2014-04" db="EMBL/GenBank/DDBJ databases">
        <authorList>
            <consortium name="DOE Joint Genome Institute"/>
            <person name="Kuo A."/>
            <person name="Gay G."/>
            <person name="Dore J."/>
            <person name="Kohler A."/>
            <person name="Nagy L.G."/>
            <person name="Floudas D."/>
            <person name="Copeland A."/>
            <person name="Barry K.W."/>
            <person name="Cichocki N."/>
            <person name="Veneault-Fourrey C."/>
            <person name="LaButti K."/>
            <person name="Lindquist E.A."/>
            <person name="Lipzen A."/>
            <person name="Lundell T."/>
            <person name="Morin E."/>
            <person name="Murat C."/>
            <person name="Sun H."/>
            <person name="Tunlid A."/>
            <person name="Henrissat B."/>
            <person name="Grigoriev I.V."/>
            <person name="Hibbett D.S."/>
            <person name="Martin F."/>
            <person name="Nordberg H.P."/>
            <person name="Cantor M.N."/>
            <person name="Hua S.X."/>
        </authorList>
    </citation>
    <scope>NUCLEOTIDE SEQUENCE [LARGE SCALE GENOMIC DNA]</scope>
    <source>
        <strain evidence="2">h7</strain>
    </source>
</reference>
<dbReference type="HOGENOM" id="CLU_3032580_0_0_1"/>
<protein>
    <submittedName>
        <fullName evidence="1">Uncharacterized protein</fullName>
    </submittedName>
</protein>
<dbReference type="EMBL" id="KN831803">
    <property type="protein sequence ID" value="KIM36630.1"/>
    <property type="molecule type" value="Genomic_DNA"/>
</dbReference>
<dbReference type="AlphaFoldDB" id="A0A0C3BIX3"/>
<dbReference type="Proteomes" id="UP000053424">
    <property type="component" value="Unassembled WGS sequence"/>
</dbReference>
<keyword evidence="2" id="KW-1185">Reference proteome</keyword>
<accession>A0A0C3BIX3</accession>
<evidence type="ECO:0000313" key="2">
    <source>
        <dbReference type="Proteomes" id="UP000053424"/>
    </source>
</evidence>